<protein>
    <submittedName>
        <fullName evidence="2">Uncharacterized protein</fullName>
    </submittedName>
</protein>
<evidence type="ECO:0000313" key="2">
    <source>
        <dbReference type="EMBL" id="GCA62271.1"/>
    </source>
</evidence>
<organism evidence="2 3">
    <name type="scientific">Kipferlia bialata</name>
    <dbReference type="NCBI Taxonomy" id="797122"/>
    <lineage>
        <taxon>Eukaryota</taxon>
        <taxon>Metamonada</taxon>
        <taxon>Carpediemonas-like organisms</taxon>
        <taxon>Kipferlia</taxon>
    </lineage>
</organism>
<evidence type="ECO:0000256" key="1">
    <source>
        <dbReference type="SAM" id="MobiDB-lite"/>
    </source>
</evidence>
<evidence type="ECO:0000313" key="3">
    <source>
        <dbReference type="Proteomes" id="UP000265618"/>
    </source>
</evidence>
<dbReference type="Proteomes" id="UP000265618">
    <property type="component" value="Unassembled WGS sequence"/>
</dbReference>
<feature type="compositionally biased region" description="Basic and acidic residues" evidence="1">
    <location>
        <begin position="159"/>
        <end position="178"/>
    </location>
</feature>
<sequence length="258" mass="29771">MSSQDRLMHLIPDVTVKVTKRPELQFEYRVRMGKKRPVEISSADAIRGLVKRLFDVALDQLIGVTVHVDIAQSIRTRAREMVILEGHDVGPSCVTVTGLGPQDDKEKEKEKERDSRYPVRHLPSSRERERERDRERDMRERSPDPLDSDRHMTHSRSSPYERESGRDREMERERDTYRVTHSADQSPPVPRYKAPPAAMPLDPNRLAQQAASVIGRRRDKRQTKKGDQRLFSRSPSASPGPVQMPTSHWRMSSDGRGY</sequence>
<keyword evidence="3" id="KW-1185">Reference proteome</keyword>
<feature type="region of interest" description="Disordered" evidence="1">
    <location>
        <begin position="90"/>
        <end position="258"/>
    </location>
</feature>
<comment type="caution">
    <text evidence="2">The sequence shown here is derived from an EMBL/GenBank/DDBJ whole genome shotgun (WGS) entry which is preliminary data.</text>
</comment>
<feature type="compositionally biased region" description="Basic and acidic residues" evidence="1">
    <location>
        <begin position="124"/>
        <end position="152"/>
    </location>
</feature>
<dbReference type="EMBL" id="BDIP01000414">
    <property type="protein sequence ID" value="GCA62271.1"/>
    <property type="molecule type" value="Genomic_DNA"/>
</dbReference>
<dbReference type="AlphaFoldDB" id="A0A391NJD3"/>
<proteinExistence type="predicted"/>
<name>A0A391NJD3_9EUKA</name>
<gene>
    <name evidence="2" type="ORF">KIPB_002475</name>
</gene>
<feature type="compositionally biased region" description="Basic and acidic residues" evidence="1">
    <location>
        <begin position="102"/>
        <end position="117"/>
    </location>
</feature>
<reference evidence="2 3" key="1">
    <citation type="journal article" date="2018" name="PLoS ONE">
        <title>The draft genome of Kipferlia bialata reveals reductive genome evolution in fornicate parasites.</title>
        <authorList>
            <person name="Tanifuji G."/>
            <person name="Takabayashi S."/>
            <person name="Kume K."/>
            <person name="Takagi M."/>
            <person name="Nakayama T."/>
            <person name="Kamikawa R."/>
            <person name="Inagaki Y."/>
            <person name="Hashimoto T."/>
        </authorList>
    </citation>
    <scope>NUCLEOTIDE SEQUENCE [LARGE SCALE GENOMIC DNA]</scope>
    <source>
        <strain evidence="2">NY0173</strain>
    </source>
</reference>
<accession>A0A391NJD3</accession>